<dbReference type="PANTHER" id="PTHR11214">
    <property type="entry name" value="BETA-1,3-N-ACETYLGLUCOSAMINYLTRANSFERASE"/>
    <property type="match status" value="1"/>
</dbReference>
<keyword evidence="8 11" id="KW-0333">Golgi apparatus</keyword>
<dbReference type="Gene3D" id="3.90.550.50">
    <property type="match status" value="1"/>
</dbReference>
<evidence type="ECO:0000256" key="3">
    <source>
        <dbReference type="ARBA" id="ARBA00022676"/>
    </source>
</evidence>
<dbReference type="EC" id="2.4.1.-" evidence="11"/>
<dbReference type="Pfam" id="PF01762">
    <property type="entry name" value="Galactosyl_T"/>
    <property type="match status" value="1"/>
</dbReference>
<evidence type="ECO:0000256" key="9">
    <source>
        <dbReference type="ARBA" id="ARBA00023136"/>
    </source>
</evidence>
<dbReference type="AlphaFoldDB" id="A0AAV7X4T3"/>
<evidence type="ECO:0000256" key="10">
    <source>
        <dbReference type="ARBA" id="ARBA00023180"/>
    </source>
</evidence>
<protein>
    <recommendedName>
        <fullName evidence="11">Hexosyltransferase</fullName>
        <ecNumber evidence="11">2.4.1.-</ecNumber>
    </recommendedName>
</protein>
<proteinExistence type="inferred from homology"/>
<feature type="transmembrane region" description="Helical" evidence="11">
    <location>
        <begin position="49"/>
        <end position="66"/>
    </location>
</feature>
<accession>A0AAV7X4T3</accession>
<keyword evidence="3 11" id="KW-0328">Glycosyltransferase</keyword>
<comment type="similarity">
    <text evidence="2 11">Belongs to the glycosyltransferase 31 family.</text>
</comment>
<dbReference type="GO" id="GO:0000139">
    <property type="term" value="C:Golgi membrane"/>
    <property type="evidence" value="ECO:0007669"/>
    <property type="project" value="UniProtKB-SubCell"/>
</dbReference>
<name>A0AAV7X4T3_9NEOP</name>
<organism evidence="12 13">
    <name type="scientific">Megalurothrips usitatus</name>
    <name type="common">bean blossom thrips</name>
    <dbReference type="NCBI Taxonomy" id="439358"/>
    <lineage>
        <taxon>Eukaryota</taxon>
        <taxon>Metazoa</taxon>
        <taxon>Ecdysozoa</taxon>
        <taxon>Arthropoda</taxon>
        <taxon>Hexapoda</taxon>
        <taxon>Insecta</taxon>
        <taxon>Pterygota</taxon>
        <taxon>Neoptera</taxon>
        <taxon>Paraneoptera</taxon>
        <taxon>Thysanoptera</taxon>
        <taxon>Terebrantia</taxon>
        <taxon>Thripoidea</taxon>
        <taxon>Thripidae</taxon>
        <taxon>Megalurothrips</taxon>
    </lineage>
</organism>
<reference evidence="12" key="1">
    <citation type="submission" date="2022-12" db="EMBL/GenBank/DDBJ databases">
        <title>Chromosome-level genome assembly of the bean flower thrips Megalurothrips usitatus.</title>
        <authorList>
            <person name="Ma L."/>
            <person name="Liu Q."/>
            <person name="Li H."/>
            <person name="Cai W."/>
        </authorList>
    </citation>
    <scope>NUCLEOTIDE SEQUENCE</scope>
    <source>
        <strain evidence="12">Cailab_2022a</strain>
    </source>
</reference>
<evidence type="ECO:0000256" key="7">
    <source>
        <dbReference type="ARBA" id="ARBA00022989"/>
    </source>
</evidence>
<dbReference type="PANTHER" id="PTHR11214:SF314">
    <property type="entry name" value="HEXOSYLTRANSFERASE"/>
    <property type="match status" value="1"/>
</dbReference>
<comment type="subcellular location">
    <subcellularLocation>
        <location evidence="1 11">Golgi apparatus membrane</location>
        <topology evidence="1 11">Single-pass type II membrane protein</topology>
    </subcellularLocation>
</comment>
<keyword evidence="4" id="KW-0808">Transferase</keyword>
<dbReference type="InterPro" id="IPR002659">
    <property type="entry name" value="Glyco_trans_31"/>
</dbReference>
<dbReference type="FunFam" id="3.90.550.50:FF:000001">
    <property type="entry name" value="Hexosyltransferase"/>
    <property type="match status" value="1"/>
</dbReference>
<dbReference type="GO" id="GO:0016758">
    <property type="term" value="F:hexosyltransferase activity"/>
    <property type="evidence" value="ECO:0007669"/>
    <property type="project" value="InterPro"/>
</dbReference>
<keyword evidence="13" id="KW-1185">Reference proteome</keyword>
<evidence type="ECO:0000256" key="8">
    <source>
        <dbReference type="ARBA" id="ARBA00023034"/>
    </source>
</evidence>
<keyword evidence="5 11" id="KW-0812">Transmembrane</keyword>
<keyword evidence="7 11" id="KW-1133">Transmembrane helix</keyword>
<evidence type="ECO:0000256" key="4">
    <source>
        <dbReference type="ARBA" id="ARBA00022679"/>
    </source>
</evidence>
<keyword evidence="10" id="KW-0325">Glycoprotein</keyword>
<evidence type="ECO:0000256" key="2">
    <source>
        <dbReference type="ARBA" id="ARBA00008661"/>
    </source>
</evidence>
<keyword evidence="9 11" id="KW-0472">Membrane</keyword>
<dbReference type="Proteomes" id="UP001075354">
    <property type="component" value="Chromosome 16"/>
</dbReference>
<dbReference type="GO" id="GO:0006493">
    <property type="term" value="P:protein O-linked glycosylation"/>
    <property type="evidence" value="ECO:0007669"/>
    <property type="project" value="TreeGrafter"/>
</dbReference>
<evidence type="ECO:0000313" key="13">
    <source>
        <dbReference type="Proteomes" id="UP001075354"/>
    </source>
</evidence>
<dbReference type="EMBL" id="JAPTSV010000016">
    <property type="protein sequence ID" value="KAJ1519552.1"/>
    <property type="molecule type" value="Genomic_DNA"/>
</dbReference>
<sequence length="422" mass="47303">MKPIRGMGGSHPIYLSPYELLYPPEMAITTSGSSICHRLTKSLSINRKLFILILILLALFYIPAYHQLAQSPAHDEELEGWPRNGTREVRFFIQPDNVTTILSPSICEGRQPFLLVVVCSAVQNMAARRAIRQTWASSLYTMRESNRSNEVLEDLPKETFVVFLLGDPDNSTLQSSIEDESRRYGDIVQEGFVDSYNNLTVKSVMLLKWVAQRCSTALYVMKTDDDTLVNIQSLQLFLHSHQASLTKPRAKKIPLLVGNLICGARPILDSTHKWYMPRYIYAGRTYPNYLSGSGYVMSQAVVQALYEASQKVSLIPLEDVYITGQCAVYAGIRPVGHPGFSLGKRPMSTCALGGPQVITTHRLNPRELQEAWELSRMSTVNCNKTLPSATPAAAAESYLRGAMFGRRQRHLFNSRRSSLGCF</sequence>
<keyword evidence="6 11" id="KW-0735">Signal-anchor</keyword>
<evidence type="ECO:0000256" key="5">
    <source>
        <dbReference type="ARBA" id="ARBA00022692"/>
    </source>
</evidence>
<evidence type="ECO:0000256" key="11">
    <source>
        <dbReference type="RuleBase" id="RU363063"/>
    </source>
</evidence>
<evidence type="ECO:0000313" key="12">
    <source>
        <dbReference type="EMBL" id="KAJ1519552.1"/>
    </source>
</evidence>
<gene>
    <name evidence="12" type="ORF">ONE63_004831</name>
</gene>
<evidence type="ECO:0000256" key="1">
    <source>
        <dbReference type="ARBA" id="ARBA00004323"/>
    </source>
</evidence>
<evidence type="ECO:0000256" key="6">
    <source>
        <dbReference type="ARBA" id="ARBA00022968"/>
    </source>
</evidence>
<comment type="caution">
    <text evidence="12">The sequence shown here is derived from an EMBL/GenBank/DDBJ whole genome shotgun (WGS) entry which is preliminary data.</text>
</comment>